<evidence type="ECO:0000256" key="1">
    <source>
        <dbReference type="SAM" id="MobiDB-lite"/>
    </source>
</evidence>
<organism evidence="2 3">
    <name type="scientific">Nocardioides daeguensis</name>
    <dbReference type="NCBI Taxonomy" id="908359"/>
    <lineage>
        <taxon>Bacteria</taxon>
        <taxon>Bacillati</taxon>
        <taxon>Actinomycetota</taxon>
        <taxon>Actinomycetes</taxon>
        <taxon>Propionibacteriales</taxon>
        <taxon>Nocardioidaceae</taxon>
        <taxon>Nocardioides</taxon>
    </lineage>
</organism>
<keyword evidence="3" id="KW-1185">Reference proteome</keyword>
<dbReference type="EMBL" id="BAABBB010000003">
    <property type="protein sequence ID" value="GAA3518504.1"/>
    <property type="molecule type" value="Genomic_DNA"/>
</dbReference>
<protein>
    <submittedName>
        <fullName evidence="2">Uncharacterized protein</fullName>
    </submittedName>
</protein>
<evidence type="ECO:0000313" key="2">
    <source>
        <dbReference type="EMBL" id="GAA3518504.1"/>
    </source>
</evidence>
<sequence>MNSTKIAAADTATVTGTGRLAVSAAQVAAAKTVSAAEKMTTIGHESEGTRTPGSGRAWREGAGCTVEAVMRGTYGGVRRSRQRSSAHCHVL</sequence>
<name>A0ABP6URI8_9ACTN</name>
<accession>A0ABP6URI8</accession>
<gene>
    <name evidence="2" type="ORF">GCM10022263_02790</name>
</gene>
<reference evidence="3" key="1">
    <citation type="journal article" date="2019" name="Int. J. Syst. Evol. Microbiol.">
        <title>The Global Catalogue of Microorganisms (GCM) 10K type strain sequencing project: providing services to taxonomists for standard genome sequencing and annotation.</title>
        <authorList>
            <consortium name="The Broad Institute Genomics Platform"/>
            <consortium name="The Broad Institute Genome Sequencing Center for Infectious Disease"/>
            <person name="Wu L."/>
            <person name="Ma J."/>
        </authorList>
    </citation>
    <scope>NUCLEOTIDE SEQUENCE [LARGE SCALE GENOMIC DNA]</scope>
    <source>
        <strain evidence="3">JCM 17460</strain>
    </source>
</reference>
<dbReference type="Proteomes" id="UP001500301">
    <property type="component" value="Unassembled WGS sequence"/>
</dbReference>
<proteinExistence type="predicted"/>
<feature type="region of interest" description="Disordered" evidence="1">
    <location>
        <begin position="39"/>
        <end position="59"/>
    </location>
</feature>
<comment type="caution">
    <text evidence="2">The sequence shown here is derived from an EMBL/GenBank/DDBJ whole genome shotgun (WGS) entry which is preliminary data.</text>
</comment>
<evidence type="ECO:0000313" key="3">
    <source>
        <dbReference type="Proteomes" id="UP001500301"/>
    </source>
</evidence>